<sequence>MSRGNQRVQLPQIQQKQQVENYNFITTKKKTVQFQQSLPQEEIQEDWKKKCEELQKDVETRNQTIFSIQRNFESLSALLKTEKQENMGVREEVIKLREINQQLQQQDKDNQYKLSENQRKLKEFQQYHEQLLDERKTNQKLNVEINNLKNQIIQLEAIINRKENEIRQMSSTISSLQMDLSLLPSLSKENEKLQQTIQTLKEQIVYLEKSNADKELNLQIAFKNHTQLNSLIENLKLDNIAAQGTIKHLKSEENVSLLKIAKQQQEIQELLSQIKQLQDQLSNQNTMLQTRNQQDGQQNQVILQLQRQLLESQKQYQIIIDENQNLTNFVNDNMSIIEQYQAVLQTFGNINFIQLIKDHQKLQSDYKLKNEKLEQAQQETIKLNEKLQQCQQEITSVRSQITQFQQQNKEIAQKASYFEDELKTFQTIKSTSHNNEQVMKSLQTQLKQKSENEQNLLQQMKVIQQDLQKYNEFDGLIMTYKQFTKPVEFILTSDLNQLKQNIQQITQSNQLYIEDIEQRNKQIETLIKQIQDKDQALNDQNSQISSSSEQMFSLKIKLDQALIDLDQMIKESKTQKISIDQLGNDLTVANKENRNLAQQVYEQMENLQQLNMKNGNLQKELNQNQDITYKLSLDVKNLTQKLKKAEEELEMLNPEKMRGLQFQLDQKEKEFQSQLQNIALALDAQITSITCNNCMEILQKTNTCYPCGHSYCEKCFQNQCQECQDQDGWFKNKRLDDLISKINYSKQILNTYKKK</sequence>
<dbReference type="Proteomes" id="UP000692954">
    <property type="component" value="Unassembled WGS sequence"/>
</dbReference>
<organism evidence="2 3">
    <name type="scientific">Paramecium sonneborni</name>
    <dbReference type="NCBI Taxonomy" id="65129"/>
    <lineage>
        <taxon>Eukaryota</taxon>
        <taxon>Sar</taxon>
        <taxon>Alveolata</taxon>
        <taxon>Ciliophora</taxon>
        <taxon>Intramacronucleata</taxon>
        <taxon>Oligohymenophorea</taxon>
        <taxon>Peniculida</taxon>
        <taxon>Parameciidae</taxon>
        <taxon>Paramecium</taxon>
    </lineage>
</organism>
<keyword evidence="3" id="KW-1185">Reference proteome</keyword>
<keyword evidence="1" id="KW-0175">Coiled coil</keyword>
<evidence type="ECO:0000313" key="2">
    <source>
        <dbReference type="EMBL" id="CAD8071132.1"/>
    </source>
</evidence>
<feature type="coiled-coil region" evidence="1">
    <location>
        <begin position="579"/>
        <end position="655"/>
    </location>
</feature>
<proteinExistence type="predicted"/>
<feature type="coiled-coil region" evidence="1">
    <location>
        <begin position="495"/>
        <end position="543"/>
    </location>
</feature>
<accession>A0A8S1LXU7</accession>
<evidence type="ECO:0000256" key="1">
    <source>
        <dbReference type="SAM" id="Coils"/>
    </source>
</evidence>
<feature type="coiled-coil region" evidence="1">
    <location>
        <begin position="86"/>
        <end position="294"/>
    </location>
</feature>
<dbReference type="OrthoDB" id="305373at2759"/>
<evidence type="ECO:0008006" key="4">
    <source>
        <dbReference type="Google" id="ProtNLM"/>
    </source>
</evidence>
<feature type="coiled-coil region" evidence="1">
    <location>
        <begin position="439"/>
        <end position="466"/>
    </location>
</feature>
<comment type="caution">
    <text evidence="2">The sequence shown here is derived from an EMBL/GenBank/DDBJ whole genome shotgun (WGS) entry which is preliminary data.</text>
</comment>
<evidence type="ECO:0000313" key="3">
    <source>
        <dbReference type="Proteomes" id="UP000692954"/>
    </source>
</evidence>
<dbReference type="EMBL" id="CAJJDN010000027">
    <property type="protein sequence ID" value="CAD8071132.1"/>
    <property type="molecule type" value="Genomic_DNA"/>
</dbReference>
<dbReference type="AlphaFoldDB" id="A0A8S1LXU7"/>
<name>A0A8S1LXU7_9CILI</name>
<gene>
    <name evidence="2" type="ORF">PSON_ATCC_30995.1.T0270359</name>
</gene>
<protein>
    <recommendedName>
        <fullName evidence="4">RING-type domain-containing protein</fullName>
    </recommendedName>
</protein>
<feature type="coiled-coil region" evidence="1">
    <location>
        <begin position="356"/>
        <end position="407"/>
    </location>
</feature>
<reference evidence="2" key="1">
    <citation type="submission" date="2021-01" db="EMBL/GenBank/DDBJ databases">
        <authorList>
            <consortium name="Genoscope - CEA"/>
            <person name="William W."/>
        </authorList>
    </citation>
    <scope>NUCLEOTIDE SEQUENCE</scope>
</reference>